<name>F7QXY0_9LACO</name>
<organism evidence="1 2">
    <name type="scientific">Ligilactobacillus ruminis SPM0211</name>
    <dbReference type="NCBI Taxonomy" id="1040964"/>
    <lineage>
        <taxon>Bacteria</taxon>
        <taxon>Bacillati</taxon>
        <taxon>Bacillota</taxon>
        <taxon>Bacilli</taxon>
        <taxon>Lactobacillales</taxon>
        <taxon>Lactobacillaceae</taxon>
        <taxon>Ligilactobacillus</taxon>
    </lineage>
</organism>
<reference evidence="1 2" key="1">
    <citation type="journal article" date="2011" name="J. Bacteriol.">
        <title>Genome Sequence of Lactobacillus ruminis SPM0211, Isolated from a Fecal Sample from a Healthy Korean.</title>
        <authorList>
            <person name="Lee S."/>
            <person name="Cho Y.J."/>
            <person name="Lee A.H."/>
            <person name="Chun J."/>
            <person name="Ha N.J."/>
            <person name="Ko G."/>
        </authorList>
    </citation>
    <scope>NUCLEOTIDE SEQUENCE [LARGE SCALE GENOMIC DNA]</scope>
    <source>
        <strain evidence="1 2">SPM0211</strain>
    </source>
</reference>
<gene>
    <name evidence="1" type="ORF">LRU_00265</name>
</gene>
<proteinExistence type="predicted"/>
<evidence type="ECO:0000313" key="1">
    <source>
        <dbReference type="EMBL" id="EGM53129.1"/>
    </source>
</evidence>
<comment type="caution">
    <text evidence="1">The sequence shown here is derived from an EMBL/GenBank/DDBJ whole genome shotgun (WGS) entry which is preliminary data.</text>
</comment>
<protein>
    <submittedName>
        <fullName evidence="1">Uncharacterized protein</fullName>
    </submittedName>
</protein>
<dbReference type="AlphaFoldDB" id="F7QXY0"/>
<accession>F7QXY0</accession>
<evidence type="ECO:0000313" key="2">
    <source>
        <dbReference type="Proteomes" id="UP000002971"/>
    </source>
</evidence>
<sequence length="56" mass="6262">MLNKLMIPTKAISNAIKIKNVNRILASSAYRSAASKDLPGRLRIATINLKYHVLRI</sequence>
<dbReference type="Proteomes" id="UP000002971">
    <property type="component" value="Unassembled WGS sequence"/>
</dbReference>
<dbReference type="EMBL" id="AFOJ01000002">
    <property type="protein sequence ID" value="EGM53129.1"/>
    <property type="molecule type" value="Genomic_DNA"/>
</dbReference>